<proteinExistence type="predicted"/>
<evidence type="ECO:0000313" key="1">
    <source>
        <dbReference type="EMBL" id="KPQ42662.1"/>
    </source>
</evidence>
<dbReference type="AlphaFoldDB" id="A0A0P8A7R3"/>
<comment type="caution">
    <text evidence="1">The sequence shown here is derived from an EMBL/GenBank/DDBJ whole genome shotgun (WGS) entry which is preliminary data.</text>
</comment>
<accession>A0A0P8A7R3</accession>
<organism evidence="1 2">
    <name type="scientific">Candidatus Methanoperedens nitratireducens</name>
    <dbReference type="NCBI Taxonomy" id="1392998"/>
    <lineage>
        <taxon>Archaea</taxon>
        <taxon>Methanobacteriati</taxon>
        <taxon>Methanobacteriota</taxon>
        <taxon>Stenosarchaea group</taxon>
        <taxon>Methanomicrobia</taxon>
        <taxon>Methanosarcinales</taxon>
        <taxon>ANME-2 cluster</taxon>
        <taxon>Candidatus Methanoperedentaceae</taxon>
        <taxon>Candidatus Methanoperedens</taxon>
    </lineage>
</organism>
<gene>
    <name evidence="1" type="ORF">MPEBLZ_02779</name>
</gene>
<protein>
    <submittedName>
        <fullName evidence="1">Uncharacterized protein</fullName>
    </submittedName>
</protein>
<dbReference type="Proteomes" id="UP000050360">
    <property type="component" value="Unassembled WGS sequence"/>
</dbReference>
<reference evidence="1 2" key="1">
    <citation type="submission" date="2015-09" db="EMBL/GenBank/DDBJ databases">
        <title>A metagenomics-based metabolic model of nitrate-dependent anaerobic oxidation of methane by Methanoperedens-like archaea.</title>
        <authorList>
            <person name="Arshad A."/>
            <person name="Speth D.R."/>
            <person name="De Graaf R.M."/>
            <person name="Op Den Camp H.J."/>
            <person name="Jetten M.S."/>
            <person name="Welte C.U."/>
        </authorList>
    </citation>
    <scope>NUCLEOTIDE SEQUENCE [LARGE SCALE GENOMIC DNA]</scope>
</reference>
<evidence type="ECO:0000313" key="2">
    <source>
        <dbReference type="Proteomes" id="UP000050360"/>
    </source>
</evidence>
<dbReference type="EMBL" id="LKCM01000215">
    <property type="protein sequence ID" value="KPQ42662.1"/>
    <property type="molecule type" value="Genomic_DNA"/>
</dbReference>
<name>A0A0P8A7R3_9EURY</name>
<feature type="non-terminal residue" evidence="1">
    <location>
        <position position="1"/>
    </location>
</feature>
<sequence>LLIVSGCVSQEPTGTPTVTPMATPRGTAAVVPTQQPGTGVDILNAPGTAVPEKSFDVIWRVNSPVEKTIPHTAVHYGPQSKAEPLTLTSYPNLTQVQNGTIPADFSAKIIINSTGTTYFRAHAIIDGVNYWSPEKIITVSSPATITITSIPGRPVENSNYTIKWQVSGGTAGDISKTELLWDSKKGNATVTDYSRSTPSMTGKAPMEFSQTLKAGPSSTIYFRLMP</sequence>